<evidence type="ECO:0000259" key="2">
    <source>
        <dbReference type="Pfam" id="PF00535"/>
    </source>
</evidence>
<dbReference type="SUPFAM" id="SSF53448">
    <property type="entry name" value="Nucleotide-diphospho-sugar transferases"/>
    <property type="match status" value="1"/>
</dbReference>
<organism evidence="3 4">
    <name type="scientific">Marinobacterium iners DSM 11526</name>
    <dbReference type="NCBI Taxonomy" id="1122198"/>
    <lineage>
        <taxon>Bacteria</taxon>
        <taxon>Pseudomonadati</taxon>
        <taxon>Pseudomonadota</taxon>
        <taxon>Gammaproteobacteria</taxon>
        <taxon>Oceanospirillales</taxon>
        <taxon>Oceanospirillaceae</taxon>
        <taxon>Marinobacterium</taxon>
    </lineage>
</organism>
<feature type="transmembrane region" description="Helical" evidence="1">
    <location>
        <begin position="241"/>
        <end position="267"/>
    </location>
</feature>
<keyword evidence="1" id="KW-1133">Transmembrane helix</keyword>
<accession>A0A1H3Y8L5</accession>
<keyword evidence="3" id="KW-0808">Transferase</keyword>
<keyword evidence="1" id="KW-0472">Membrane</keyword>
<dbReference type="Pfam" id="PF00535">
    <property type="entry name" value="Glycos_transf_2"/>
    <property type="match status" value="1"/>
</dbReference>
<dbReference type="GO" id="GO:0016740">
    <property type="term" value="F:transferase activity"/>
    <property type="evidence" value="ECO:0007669"/>
    <property type="project" value="UniProtKB-KW"/>
</dbReference>
<protein>
    <submittedName>
        <fullName evidence="3">Glycosyltransferase involved in cell wall bisynthesis</fullName>
    </submittedName>
</protein>
<proteinExistence type="predicted"/>
<name>A0A1H3Y8L5_9GAMM</name>
<feature type="domain" description="Glycosyltransferase 2-like" evidence="2">
    <location>
        <begin position="5"/>
        <end position="168"/>
    </location>
</feature>
<gene>
    <name evidence="3" type="ORF">SAMN02745729_101388</name>
</gene>
<evidence type="ECO:0000256" key="1">
    <source>
        <dbReference type="SAM" id="Phobius"/>
    </source>
</evidence>
<reference evidence="4" key="1">
    <citation type="submission" date="2016-10" db="EMBL/GenBank/DDBJ databases">
        <authorList>
            <person name="Varghese N."/>
            <person name="Submissions S."/>
        </authorList>
    </citation>
    <scope>NUCLEOTIDE SEQUENCE [LARGE SCALE GENOMIC DNA]</scope>
    <source>
        <strain evidence="4">DSM 11526</strain>
    </source>
</reference>
<dbReference type="Proteomes" id="UP000242469">
    <property type="component" value="Unassembled WGS sequence"/>
</dbReference>
<evidence type="ECO:0000313" key="4">
    <source>
        <dbReference type="Proteomes" id="UP000242469"/>
    </source>
</evidence>
<dbReference type="PANTHER" id="PTHR48090">
    <property type="entry name" value="UNDECAPRENYL-PHOSPHATE 4-DEOXY-4-FORMAMIDO-L-ARABINOSE TRANSFERASE-RELATED"/>
    <property type="match status" value="1"/>
</dbReference>
<dbReference type="InterPro" id="IPR029044">
    <property type="entry name" value="Nucleotide-diphossugar_trans"/>
</dbReference>
<keyword evidence="1" id="KW-0812">Transmembrane</keyword>
<evidence type="ECO:0000313" key="3">
    <source>
        <dbReference type="EMBL" id="SEA07212.1"/>
    </source>
</evidence>
<dbReference type="AlphaFoldDB" id="A0A1H3Y8L5"/>
<dbReference type="EMBL" id="FNRJ01000001">
    <property type="protein sequence ID" value="SEA07212.1"/>
    <property type="molecule type" value="Genomic_DNA"/>
</dbReference>
<sequence>MKIAVAIPCYKVKKHVLNVISRIPAIVDRIYAVDDACPESSGQWIEEHGNDPRLVVLYNDENQGVGGAVLRAYKEALADGMDIIVKVDGDGQMAPELIPLFIKPIMNSQCDYTKGNRFFRLESLESMPRVRLLGNAALSFITKASCGYWNIMDPTNGYTAIHSAILRELPLEKISKRYFFETDMLFRLNTVRAVVRDVPMDSLYEDEKSNLHIKTVLPEFIKNNMKRLVKRYGYSYWLRDFNIASIYSVLGALLLCISAIFGGYHWLIGNLHNELNSSGTVMLAALPVIIGFQFLIAFLQFDMANVPSEPLAPQLDSEIAEKN</sequence>
<dbReference type="InterPro" id="IPR001173">
    <property type="entry name" value="Glyco_trans_2-like"/>
</dbReference>
<dbReference type="RefSeq" id="WP_091822237.1">
    <property type="nucleotide sequence ID" value="NZ_FNRJ01000001.1"/>
</dbReference>
<dbReference type="STRING" id="1122198.SAMN02745729_101388"/>
<dbReference type="PANTHER" id="PTHR48090:SF7">
    <property type="entry name" value="RFBJ PROTEIN"/>
    <property type="match status" value="1"/>
</dbReference>
<dbReference type="OrthoDB" id="9808633at2"/>
<dbReference type="InterPro" id="IPR050256">
    <property type="entry name" value="Glycosyltransferase_2"/>
</dbReference>
<dbReference type="CDD" id="cd04179">
    <property type="entry name" value="DPM_DPG-synthase_like"/>
    <property type="match status" value="1"/>
</dbReference>
<keyword evidence="4" id="KW-1185">Reference proteome</keyword>
<dbReference type="Gene3D" id="3.90.550.10">
    <property type="entry name" value="Spore Coat Polysaccharide Biosynthesis Protein SpsA, Chain A"/>
    <property type="match status" value="1"/>
</dbReference>
<feature type="transmembrane region" description="Helical" evidence="1">
    <location>
        <begin position="279"/>
        <end position="299"/>
    </location>
</feature>